<organism evidence="3 4">
    <name type="scientific">Mucilaginibacter roseus</name>
    <dbReference type="NCBI Taxonomy" id="1528868"/>
    <lineage>
        <taxon>Bacteria</taxon>
        <taxon>Pseudomonadati</taxon>
        <taxon>Bacteroidota</taxon>
        <taxon>Sphingobacteriia</taxon>
        <taxon>Sphingobacteriales</taxon>
        <taxon>Sphingobacteriaceae</taxon>
        <taxon>Mucilaginibacter</taxon>
    </lineage>
</organism>
<dbReference type="Proteomes" id="UP001199919">
    <property type="component" value="Unassembled WGS sequence"/>
</dbReference>
<feature type="chain" id="PRO_5045404625" evidence="1">
    <location>
        <begin position="24"/>
        <end position="401"/>
    </location>
</feature>
<keyword evidence="4" id="KW-1185">Reference proteome</keyword>
<dbReference type="Pfam" id="PF16405">
    <property type="entry name" value="DUF5013"/>
    <property type="match status" value="1"/>
</dbReference>
<sequence length="401" mass="44316">MKKYLLTKLSACLLLLAMLAACKKQDDYKKFVEGGEISYTGKIDSVKILSGHNRVLINGLFLADPKVTSLKIYWNNYKDSVTVPVTRTQTVDTLSYFVENLTEGVQNFVMYTFDNDGNRSVPVYKTGRVYGDRYITSLSNRPISSALTGSDGVTRIDWLGMDRLTGVFATEVEYTNTSNQTVTVRTPIDSTKTILPNFKTSSDIRYRTLFLPDTISIDTFRTEFVTRYVPQFINQDVTSIYLKNTGSPFNVGAYDGRRWGTVADWTSNAGAKNISGGYGGYEYRGGVGVLSFEAGWGLPALNNGLIYQTITLPAGIYKFVLNDVDQNSGGSRFIAVAEGNTLPNVSDITSSSIAFANISAKELNFTLTEQKTVSLGFGVTIDASGQYIKIKSVRLYKQSYQ</sequence>
<protein>
    <submittedName>
        <fullName evidence="3">DUF5013 domain-containing protein</fullName>
    </submittedName>
</protein>
<reference evidence="3 4" key="1">
    <citation type="submission" date="2021-12" db="EMBL/GenBank/DDBJ databases">
        <title>Mucilaginibacter roseus genome.</title>
        <authorList>
            <person name="Ferreira J.R."/>
            <person name="Newman J.D."/>
        </authorList>
    </citation>
    <scope>NUCLEOTIDE SEQUENCE [LARGE SCALE GENOMIC DNA]</scope>
    <source>
        <strain evidence="3 4">LMG 28454</strain>
    </source>
</reference>
<evidence type="ECO:0000313" key="3">
    <source>
        <dbReference type="EMBL" id="MCD8741032.1"/>
    </source>
</evidence>
<gene>
    <name evidence="3" type="ORF">LT679_10500</name>
</gene>
<evidence type="ECO:0000313" key="4">
    <source>
        <dbReference type="Proteomes" id="UP001199919"/>
    </source>
</evidence>
<dbReference type="InterPro" id="IPR032181">
    <property type="entry name" value="DUF5013"/>
</dbReference>
<dbReference type="EMBL" id="JAJPWV010000003">
    <property type="protein sequence ID" value="MCD8741032.1"/>
    <property type="molecule type" value="Genomic_DNA"/>
</dbReference>
<name>A0ABS8U5C1_9SPHI</name>
<evidence type="ECO:0000256" key="1">
    <source>
        <dbReference type="SAM" id="SignalP"/>
    </source>
</evidence>
<dbReference type="Pfam" id="PF16389">
    <property type="entry name" value="DUF4998"/>
    <property type="match status" value="1"/>
</dbReference>
<comment type="caution">
    <text evidence="3">The sequence shown here is derived from an EMBL/GenBank/DDBJ whole genome shotgun (WGS) entry which is preliminary data.</text>
</comment>
<feature type="signal peptide" evidence="1">
    <location>
        <begin position="1"/>
        <end position="23"/>
    </location>
</feature>
<feature type="domain" description="DUF5013" evidence="2">
    <location>
        <begin position="243"/>
        <end position="376"/>
    </location>
</feature>
<dbReference type="PROSITE" id="PS51257">
    <property type="entry name" value="PROKAR_LIPOPROTEIN"/>
    <property type="match status" value="1"/>
</dbReference>
<proteinExistence type="predicted"/>
<evidence type="ECO:0000259" key="2">
    <source>
        <dbReference type="Pfam" id="PF16405"/>
    </source>
</evidence>
<keyword evidence="1" id="KW-0732">Signal</keyword>
<dbReference type="RefSeq" id="WP_232177510.1">
    <property type="nucleotide sequence ID" value="NZ_JAJPWV010000003.1"/>
</dbReference>
<accession>A0ABS8U5C1</accession>